<proteinExistence type="predicted"/>
<reference evidence="2" key="1">
    <citation type="journal article" date="2019" name="Int. J. Syst. Evol. Microbiol.">
        <title>The Global Catalogue of Microorganisms (GCM) 10K type strain sequencing project: providing services to taxonomists for standard genome sequencing and annotation.</title>
        <authorList>
            <consortium name="The Broad Institute Genomics Platform"/>
            <consortium name="The Broad Institute Genome Sequencing Center for Infectious Disease"/>
            <person name="Wu L."/>
            <person name="Ma J."/>
        </authorList>
    </citation>
    <scope>NUCLEOTIDE SEQUENCE [LARGE SCALE GENOMIC DNA]</scope>
    <source>
        <strain evidence="2">CGMCC 1.12859</strain>
    </source>
</reference>
<dbReference type="EMBL" id="JBHTAJ010000004">
    <property type="protein sequence ID" value="MFC7178486.1"/>
    <property type="molecule type" value="Genomic_DNA"/>
</dbReference>
<protein>
    <submittedName>
        <fullName evidence="1">Uncharacterized protein</fullName>
    </submittedName>
</protein>
<name>A0ABW2FMI3_9ACTN</name>
<dbReference type="Proteomes" id="UP001596435">
    <property type="component" value="Unassembled WGS sequence"/>
</dbReference>
<sequence length="131" mass="14798">MDERFPVIGDFRELGRGRPDGPSLRSAVRDRESAHARELVEYLRNGTVLVAATTLVRDVLSPDQAVIGGWHLMTDGHWLWNSDLAHYVRHYHVALDPEFIRHARRNDWTVPELSDSDVDAMVAVLLGDESG</sequence>
<accession>A0ABW2FMI3</accession>
<gene>
    <name evidence="1" type="ORF">ACFQMG_02785</name>
</gene>
<keyword evidence="2" id="KW-1185">Reference proteome</keyword>
<dbReference type="RefSeq" id="WP_380230355.1">
    <property type="nucleotide sequence ID" value="NZ_JBHSVH010000002.1"/>
</dbReference>
<organism evidence="1 2">
    <name type="scientific">Kitasatospora paranensis</name>
    <dbReference type="NCBI Taxonomy" id="258053"/>
    <lineage>
        <taxon>Bacteria</taxon>
        <taxon>Bacillati</taxon>
        <taxon>Actinomycetota</taxon>
        <taxon>Actinomycetes</taxon>
        <taxon>Kitasatosporales</taxon>
        <taxon>Streptomycetaceae</taxon>
        <taxon>Kitasatospora</taxon>
    </lineage>
</organism>
<evidence type="ECO:0000313" key="1">
    <source>
        <dbReference type="EMBL" id="MFC7178486.1"/>
    </source>
</evidence>
<evidence type="ECO:0000313" key="2">
    <source>
        <dbReference type="Proteomes" id="UP001596435"/>
    </source>
</evidence>
<comment type="caution">
    <text evidence="1">The sequence shown here is derived from an EMBL/GenBank/DDBJ whole genome shotgun (WGS) entry which is preliminary data.</text>
</comment>